<reference evidence="1 2" key="1">
    <citation type="submission" date="2020-04" db="EMBL/GenBank/DDBJ databases">
        <authorList>
            <person name="Hitch T.C.A."/>
            <person name="Wylensek D."/>
            <person name="Clavel T."/>
        </authorList>
    </citation>
    <scope>NUCLEOTIDE SEQUENCE [LARGE SCALE GENOMIC DNA]</scope>
    <source>
        <strain evidence="1 2">PG-130-P53-12</strain>
    </source>
</reference>
<name>A0A848B4T2_9FIRM</name>
<organism evidence="1 2">
    <name type="scientific">Selenomonas bovis</name>
    <dbReference type="NCBI Taxonomy" id="416586"/>
    <lineage>
        <taxon>Bacteria</taxon>
        <taxon>Bacillati</taxon>
        <taxon>Bacillota</taxon>
        <taxon>Negativicutes</taxon>
        <taxon>Selenomonadales</taxon>
        <taxon>Selenomonadaceae</taxon>
        <taxon>Selenomonas</taxon>
    </lineage>
</organism>
<accession>A0A848B4T2</accession>
<protein>
    <submittedName>
        <fullName evidence="1">Uncharacterized protein</fullName>
    </submittedName>
</protein>
<keyword evidence="2" id="KW-1185">Reference proteome</keyword>
<dbReference type="AlphaFoldDB" id="A0A848B4T2"/>
<sequence>MLTTITFLLGIILLAAAVYETIRIEQLRRSERLPRSLRNTSHRASTRPASRAA</sequence>
<dbReference type="Proteomes" id="UP000543804">
    <property type="component" value="Unassembled WGS sequence"/>
</dbReference>
<dbReference type="EMBL" id="JABAFA010000026">
    <property type="protein sequence ID" value="NMD99299.1"/>
    <property type="molecule type" value="Genomic_DNA"/>
</dbReference>
<evidence type="ECO:0000313" key="1">
    <source>
        <dbReference type="EMBL" id="NMD99299.1"/>
    </source>
</evidence>
<evidence type="ECO:0000313" key="2">
    <source>
        <dbReference type="Proteomes" id="UP000543804"/>
    </source>
</evidence>
<comment type="caution">
    <text evidence="1">The sequence shown here is derived from an EMBL/GenBank/DDBJ whole genome shotgun (WGS) entry which is preliminary data.</text>
</comment>
<proteinExistence type="predicted"/>
<gene>
    <name evidence="1" type="ORF">HF878_07445</name>
</gene>
<dbReference type="RefSeq" id="WP_019543293.1">
    <property type="nucleotide sequence ID" value="NZ_JABAFA010000026.1"/>
</dbReference>